<evidence type="ECO:0000313" key="2">
    <source>
        <dbReference type="EMBL" id="KPM33453.1"/>
    </source>
</evidence>
<gene>
    <name evidence="2" type="ORF">I595_356</name>
</gene>
<dbReference type="OrthoDB" id="9779263at2"/>
<evidence type="ECO:0000259" key="1">
    <source>
        <dbReference type="Pfam" id="PF12804"/>
    </source>
</evidence>
<evidence type="ECO:0000313" key="3">
    <source>
        <dbReference type="Proteomes" id="UP000050280"/>
    </source>
</evidence>
<dbReference type="Gene3D" id="3.90.550.10">
    <property type="entry name" value="Spore Coat Polysaccharide Biosynthesis Protein SpsA, Chain A"/>
    <property type="match status" value="1"/>
</dbReference>
<keyword evidence="3" id="KW-1185">Reference proteome</keyword>
<dbReference type="Pfam" id="PF12804">
    <property type="entry name" value="NTP_transf_3"/>
    <property type="match status" value="1"/>
</dbReference>
<dbReference type="STRING" id="1300341.I595_356"/>
<dbReference type="RefSeq" id="WP_157449621.1">
    <property type="nucleotide sequence ID" value="NZ_LDJX01000001.1"/>
</dbReference>
<dbReference type="SUPFAM" id="SSF53448">
    <property type="entry name" value="Nucleotide-diphospho-sugar transferases"/>
    <property type="match status" value="1"/>
</dbReference>
<dbReference type="EMBL" id="LDJX01000001">
    <property type="protein sequence ID" value="KPM33453.1"/>
    <property type="molecule type" value="Genomic_DNA"/>
</dbReference>
<dbReference type="AlphaFoldDB" id="A0A0P7AXE3"/>
<sequence>MDNRIAILILAAGESSRMGRPKQLLPWKDATLLEQAIGTAKQVSKDVFVVLGAHGDLIAEAIKNEPVSIINNKKWSNGLGSSISTGISKIPLDNFSAVLIMLADQPLLSVSFYKQMITTFTSNPCRIVATQYDIKVGVPAIFAVNLATELIQLQQDIGARYIINTYKKECIVLNPEGTSVDIDTPLDYQTYRPK</sequence>
<proteinExistence type="predicted"/>
<organism evidence="2 3">
    <name type="scientific">Croceitalea dokdonensis DOKDO 023</name>
    <dbReference type="NCBI Taxonomy" id="1300341"/>
    <lineage>
        <taxon>Bacteria</taxon>
        <taxon>Pseudomonadati</taxon>
        <taxon>Bacteroidota</taxon>
        <taxon>Flavobacteriia</taxon>
        <taxon>Flavobacteriales</taxon>
        <taxon>Flavobacteriaceae</taxon>
        <taxon>Croceitalea</taxon>
    </lineage>
</organism>
<dbReference type="Proteomes" id="UP000050280">
    <property type="component" value="Unassembled WGS sequence"/>
</dbReference>
<name>A0A0P7AXE3_9FLAO</name>
<accession>A0A0P7AXE3</accession>
<dbReference type="InterPro" id="IPR029044">
    <property type="entry name" value="Nucleotide-diphossugar_trans"/>
</dbReference>
<comment type="caution">
    <text evidence="2">The sequence shown here is derived from an EMBL/GenBank/DDBJ whole genome shotgun (WGS) entry which is preliminary data.</text>
</comment>
<protein>
    <submittedName>
        <fullName evidence="2">Nucleotide-diphospho-sugar transferase</fullName>
    </submittedName>
</protein>
<dbReference type="InterPro" id="IPR025877">
    <property type="entry name" value="MobA-like_NTP_Trfase"/>
</dbReference>
<dbReference type="PATRIC" id="fig|1300341.3.peg.356"/>
<dbReference type="GO" id="GO:0016779">
    <property type="term" value="F:nucleotidyltransferase activity"/>
    <property type="evidence" value="ECO:0007669"/>
    <property type="project" value="UniProtKB-ARBA"/>
</dbReference>
<dbReference type="PANTHER" id="PTHR43777:SF1">
    <property type="entry name" value="MOLYBDENUM COFACTOR CYTIDYLYLTRANSFERASE"/>
    <property type="match status" value="1"/>
</dbReference>
<keyword evidence="2" id="KW-0808">Transferase</keyword>
<dbReference type="CDD" id="cd04182">
    <property type="entry name" value="GT_2_like_f"/>
    <property type="match status" value="1"/>
</dbReference>
<reference evidence="2 3" key="1">
    <citation type="submission" date="2015-09" db="EMBL/GenBank/DDBJ databases">
        <title>Genome sequence of the marine flavobacterium Croceitalea dokdonensis DOKDO 023 that contains proton- and sodium-pumping rhodopsins.</title>
        <authorList>
            <person name="Kwon S.-K."/>
            <person name="Lee H.K."/>
            <person name="Kwak M.-J."/>
            <person name="Kim J.F."/>
        </authorList>
    </citation>
    <scope>NUCLEOTIDE SEQUENCE [LARGE SCALE GENOMIC DNA]</scope>
    <source>
        <strain evidence="2 3">DOKDO 023</strain>
    </source>
</reference>
<dbReference type="PANTHER" id="PTHR43777">
    <property type="entry name" value="MOLYBDENUM COFACTOR CYTIDYLYLTRANSFERASE"/>
    <property type="match status" value="1"/>
</dbReference>
<feature type="domain" description="MobA-like NTP transferase" evidence="1">
    <location>
        <begin position="8"/>
        <end position="166"/>
    </location>
</feature>